<feature type="domain" description="VRR-NUC" evidence="4">
    <location>
        <begin position="3"/>
        <end position="82"/>
    </location>
</feature>
<accession>A0A8S5NU20</accession>
<comment type="cofactor">
    <cofactor evidence="1">
        <name>Mg(2+)</name>
        <dbReference type="ChEBI" id="CHEBI:18420"/>
    </cofactor>
</comment>
<proteinExistence type="predicted"/>
<dbReference type="Gene3D" id="3.40.1350.10">
    <property type="match status" value="1"/>
</dbReference>
<dbReference type="GO" id="GO:0004518">
    <property type="term" value="F:nuclease activity"/>
    <property type="evidence" value="ECO:0007669"/>
    <property type="project" value="UniProtKB-KW"/>
</dbReference>
<evidence type="ECO:0000256" key="2">
    <source>
        <dbReference type="ARBA" id="ARBA00022722"/>
    </source>
</evidence>
<dbReference type="GO" id="GO:0016788">
    <property type="term" value="F:hydrolase activity, acting on ester bonds"/>
    <property type="evidence" value="ECO:0007669"/>
    <property type="project" value="InterPro"/>
</dbReference>
<evidence type="ECO:0000256" key="1">
    <source>
        <dbReference type="ARBA" id="ARBA00001946"/>
    </source>
</evidence>
<evidence type="ECO:0000313" key="5">
    <source>
        <dbReference type="EMBL" id="DAD98246.1"/>
    </source>
</evidence>
<keyword evidence="2" id="KW-0540">Nuclease</keyword>
<sequence>MDILEKDLEQKLVREVKRIGGWALKFTSPGQAGVPDRILLFPGKVYFVELKAPGHTLRPLQEQVIRRMRNLQQKVFTVSSADELEWLIQFIKDDRYRVTQEVL</sequence>
<evidence type="ECO:0000256" key="3">
    <source>
        <dbReference type="ARBA" id="ARBA00022801"/>
    </source>
</evidence>
<organism evidence="5">
    <name type="scientific">Myoviridae sp. ctiu99</name>
    <dbReference type="NCBI Taxonomy" id="2825158"/>
    <lineage>
        <taxon>Viruses</taxon>
        <taxon>Duplodnaviria</taxon>
        <taxon>Heunggongvirae</taxon>
        <taxon>Uroviricota</taxon>
        <taxon>Caudoviricetes</taxon>
    </lineage>
</organism>
<reference evidence="5" key="1">
    <citation type="journal article" date="2021" name="Proc. Natl. Acad. Sci. U.S.A.">
        <title>A Catalog of Tens of Thousands of Viruses from Human Metagenomes Reveals Hidden Associations with Chronic Diseases.</title>
        <authorList>
            <person name="Tisza M.J."/>
            <person name="Buck C.B."/>
        </authorList>
    </citation>
    <scope>NUCLEOTIDE SEQUENCE</scope>
    <source>
        <strain evidence="5">Ctiu99</strain>
    </source>
</reference>
<dbReference type="EMBL" id="BK015257">
    <property type="protein sequence ID" value="DAD98246.1"/>
    <property type="molecule type" value="Genomic_DNA"/>
</dbReference>
<name>A0A8S5NU20_9CAUD</name>
<dbReference type="GO" id="GO:0003676">
    <property type="term" value="F:nucleic acid binding"/>
    <property type="evidence" value="ECO:0007669"/>
    <property type="project" value="InterPro"/>
</dbReference>
<keyword evidence="3" id="KW-0378">Hydrolase</keyword>
<dbReference type="InterPro" id="IPR014883">
    <property type="entry name" value="VRR_NUC"/>
</dbReference>
<dbReference type="InterPro" id="IPR011856">
    <property type="entry name" value="tRNA_endonuc-like_dom_sf"/>
</dbReference>
<protein>
    <submittedName>
        <fullName evidence="5">Nuclease</fullName>
    </submittedName>
</protein>
<dbReference type="SMART" id="SM00990">
    <property type="entry name" value="VRR_NUC"/>
    <property type="match status" value="1"/>
</dbReference>
<evidence type="ECO:0000259" key="4">
    <source>
        <dbReference type="SMART" id="SM00990"/>
    </source>
</evidence>